<keyword evidence="2" id="KW-0690">Ribosome biogenesis</keyword>
<gene>
    <name evidence="16" type="ORF">FOL47_000535</name>
</gene>
<dbReference type="Pfam" id="PF25790">
    <property type="entry name" value="BCD1"/>
    <property type="match status" value="1"/>
</dbReference>
<dbReference type="GO" id="GO:0005634">
    <property type="term" value="C:nucleus"/>
    <property type="evidence" value="ECO:0007669"/>
    <property type="project" value="TreeGrafter"/>
</dbReference>
<dbReference type="GO" id="GO:0008270">
    <property type="term" value="F:zinc ion binding"/>
    <property type="evidence" value="ECO:0007669"/>
    <property type="project" value="UniProtKB-UniRule"/>
</dbReference>
<evidence type="ECO:0000256" key="1">
    <source>
        <dbReference type="ARBA" id="ARBA00022499"/>
    </source>
</evidence>
<evidence type="ECO:0000256" key="11">
    <source>
        <dbReference type="ARBA" id="ARBA00068630"/>
    </source>
</evidence>
<protein>
    <recommendedName>
        <fullName evidence="11">Box C/D snoRNA protein 1</fullName>
    </recommendedName>
    <alternativeName>
        <fullName evidence="12">Zinc finger HIT domain-containing protein 6</fullName>
    </alternativeName>
</protein>
<dbReference type="GO" id="GO:0070761">
    <property type="term" value="C:pre-snoRNP complex"/>
    <property type="evidence" value="ECO:0007669"/>
    <property type="project" value="TreeGrafter"/>
</dbReference>
<keyword evidence="3" id="KW-0597">Phosphoprotein</keyword>
<dbReference type="InterPro" id="IPR057721">
    <property type="entry name" value="BCD1_alpha/beta"/>
</dbReference>
<evidence type="ECO:0000256" key="13">
    <source>
        <dbReference type="PROSITE-ProRule" id="PRU00453"/>
    </source>
</evidence>
<feature type="compositionally biased region" description="Basic and acidic residues" evidence="14">
    <location>
        <begin position="182"/>
        <end position="200"/>
    </location>
</feature>
<dbReference type="GO" id="GO:0000492">
    <property type="term" value="P:box C/D snoRNP assembly"/>
    <property type="evidence" value="ECO:0007669"/>
    <property type="project" value="TreeGrafter"/>
</dbReference>
<evidence type="ECO:0000259" key="15">
    <source>
        <dbReference type="PROSITE" id="PS51083"/>
    </source>
</evidence>
<evidence type="ECO:0000256" key="12">
    <source>
        <dbReference type="ARBA" id="ARBA00077531"/>
    </source>
</evidence>
<dbReference type="PROSITE" id="PS51083">
    <property type="entry name" value="ZF_HIT"/>
    <property type="match status" value="1"/>
</dbReference>
<comment type="similarity">
    <text evidence="9">Belongs to the BCD1 family.</text>
</comment>
<evidence type="ECO:0000256" key="2">
    <source>
        <dbReference type="ARBA" id="ARBA00022517"/>
    </source>
</evidence>
<dbReference type="Proteomes" id="UP000591131">
    <property type="component" value="Unassembled WGS sequence"/>
</dbReference>
<dbReference type="CDD" id="cd23023">
    <property type="entry name" value="zf-HIT_BCD1"/>
    <property type="match status" value="1"/>
</dbReference>
<feature type="domain" description="HIT-type" evidence="15">
    <location>
        <begin position="17"/>
        <end position="51"/>
    </location>
</feature>
<reference evidence="16 17" key="1">
    <citation type="submission" date="2020-04" db="EMBL/GenBank/DDBJ databases">
        <title>Perkinsus chesapeaki whole genome sequence.</title>
        <authorList>
            <person name="Bogema D.R."/>
        </authorList>
    </citation>
    <scope>NUCLEOTIDE SEQUENCE [LARGE SCALE GENOMIC DNA]</scope>
    <source>
        <strain evidence="16">ATCC PRA-425</strain>
    </source>
</reference>
<feature type="compositionally biased region" description="Polar residues" evidence="14">
    <location>
        <begin position="443"/>
        <end position="453"/>
    </location>
</feature>
<keyword evidence="6" id="KW-0862">Zinc</keyword>
<dbReference type="PANTHER" id="PTHR13483:SF11">
    <property type="entry name" value="ZINC FINGER HIT DOMAIN-CONTAINING PROTEIN 3"/>
    <property type="match status" value="1"/>
</dbReference>
<keyword evidence="7" id="KW-0832">Ubl conjugation</keyword>
<name>A0A7J6N2C0_PERCH</name>
<comment type="function">
    <text evidence="8">Required for box C/D snoRNAs accumulation involved in snoRNA processing, snoRNA transport to the nucleolus and ribosome biogenesis.</text>
</comment>
<evidence type="ECO:0000256" key="10">
    <source>
        <dbReference type="ARBA" id="ARBA00061949"/>
    </source>
</evidence>
<keyword evidence="17" id="KW-1185">Reference proteome</keyword>
<dbReference type="AlphaFoldDB" id="A0A7J6N2C0"/>
<dbReference type="GO" id="GO:0048254">
    <property type="term" value="P:snoRNA localization"/>
    <property type="evidence" value="ECO:0007669"/>
    <property type="project" value="TreeGrafter"/>
</dbReference>
<dbReference type="EMBL" id="JAAPAO010000011">
    <property type="protein sequence ID" value="KAF4677580.1"/>
    <property type="molecule type" value="Genomic_DNA"/>
</dbReference>
<feature type="region of interest" description="Disordered" evidence="14">
    <location>
        <begin position="161"/>
        <end position="212"/>
    </location>
</feature>
<evidence type="ECO:0000256" key="4">
    <source>
        <dbReference type="ARBA" id="ARBA00022723"/>
    </source>
</evidence>
<dbReference type="InterPro" id="IPR051639">
    <property type="entry name" value="BCD1"/>
</dbReference>
<evidence type="ECO:0000256" key="7">
    <source>
        <dbReference type="ARBA" id="ARBA00022843"/>
    </source>
</evidence>
<sequence length="530" mass="58157">MSGSSTTDEASASSSLCQVCKKSEFKYTCPACSVKTCSLACVNAHKANSKCTGKRALVEHVAINEFDEKVLRRDISLLEDASCKAHTAQTHSLETRNDSVVRKGGGGRQVVIRLIEILGRSSGTLRDIRKLRDFLSKRSPLTTLHLVPDLFQLAKRNSSCLKYPGGKPKSKKGEQQQQQQPEKTEEPNADAGKADPEATKGESTLAPQEPRQEPVVHWKLEWRFQPAKEGGEEVVLNEVCSEDAKSGDLIEALVGNRWRRDLADSIPDYIAAGTEKVSVFMKVLMSHKPHTYHDESPYNNTEQDLSRCNKFWLLDASKSIKENLYYRVVVEHPVFIVTLDASKFPVMVEEPQPIKEVEEPAAEPVDEPAAVEGPTFPVDLPPPAPSKGGWPHHSGKGRSSGKGQWSGHPGGSKGWQDYSGDGSGWWSAGKGGKGADNWAWGPQYSQPQSNWQGGNRGRREMTTCSIQVARGTLSGMAQRGIAPRAKAATGVKGKVAVTTITEVKEETGDTDDQRFPPPERLSLKRLFLHI</sequence>
<organism evidence="16 17">
    <name type="scientific">Perkinsus chesapeaki</name>
    <name type="common">Clam parasite</name>
    <name type="synonym">Perkinsus andrewsi</name>
    <dbReference type="NCBI Taxonomy" id="330153"/>
    <lineage>
        <taxon>Eukaryota</taxon>
        <taxon>Sar</taxon>
        <taxon>Alveolata</taxon>
        <taxon>Perkinsozoa</taxon>
        <taxon>Perkinsea</taxon>
        <taxon>Perkinsida</taxon>
        <taxon>Perkinsidae</taxon>
        <taxon>Perkinsus</taxon>
    </lineage>
</organism>
<dbReference type="FunFam" id="3.30.60.190:FF:000001">
    <property type="entry name" value="box C/D snoRNA protein 1"/>
    <property type="match status" value="1"/>
</dbReference>
<evidence type="ECO:0000256" key="6">
    <source>
        <dbReference type="ARBA" id="ARBA00022833"/>
    </source>
</evidence>
<dbReference type="InterPro" id="IPR007529">
    <property type="entry name" value="Znf_HIT"/>
</dbReference>
<keyword evidence="5 13" id="KW-0863">Zinc-finger</keyword>
<dbReference type="OrthoDB" id="272357at2759"/>
<keyword evidence="4" id="KW-0479">Metal-binding</keyword>
<keyword evidence="1" id="KW-1017">Isopeptide bond</keyword>
<evidence type="ECO:0000256" key="14">
    <source>
        <dbReference type="SAM" id="MobiDB-lite"/>
    </source>
</evidence>
<evidence type="ECO:0000256" key="9">
    <source>
        <dbReference type="ARBA" id="ARBA00049654"/>
    </source>
</evidence>
<evidence type="ECO:0000313" key="16">
    <source>
        <dbReference type="EMBL" id="KAF4677580.1"/>
    </source>
</evidence>
<evidence type="ECO:0000256" key="5">
    <source>
        <dbReference type="ARBA" id="ARBA00022771"/>
    </source>
</evidence>
<feature type="region of interest" description="Disordered" evidence="14">
    <location>
        <begin position="358"/>
        <end position="459"/>
    </location>
</feature>
<evidence type="ECO:0000313" key="17">
    <source>
        <dbReference type="Proteomes" id="UP000591131"/>
    </source>
</evidence>
<accession>A0A7J6N2C0</accession>
<comment type="subunit">
    <text evidence="10">Interacts with FBL, SNU13, NOP58, NUFIP1, RUVBL1, RUVBL2 and TAF9. Interacts (via HIT-type zinc finger) with the RUVBL1/RUVBL2 complex in the presence of ADP.</text>
</comment>
<proteinExistence type="inferred from homology"/>
<dbReference type="Gene3D" id="3.30.60.190">
    <property type="match status" value="1"/>
</dbReference>
<dbReference type="PANTHER" id="PTHR13483">
    <property type="entry name" value="BOX C_D SNORNA PROTEIN 1-RELATED"/>
    <property type="match status" value="1"/>
</dbReference>
<evidence type="ECO:0000256" key="3">
    <source>
        <dbReference type="ARBA" id="ARBA00022553"/>
    </source>
</evidence>
<comment type="caution">
    <text evidence="16">The sequence shown here is derived from an EMBL/GenBank/DDBJ whole genome shotgun (WGS) entry which is preliminary data.</text>
</comment>
<dbReference type="Pfam" id="PF04438">
    <property type="entry name" value="zf-HIT"/>
    <property type="match status" value="1"/>
</dbReference>
<dbReference type="SUPFAM" id="SSF144232">
    <property type="entry name" value="HIT/MYND zinc finger-like"/>
    <property type="match status" value="1"/>
</dbReference>
<evidence type="ECO:0000256" key="8">
    <source>
        <dbReference type="ARBA" id="ARBA00049598"/>
    </source>
</evidence>
<dbReference type="GO" id="GO:0000463">
    <property type="term" value="P:maturation of LSU-rRNA from tricistronic rRNA transcript (SSU-rRNA, 5.8S rRNA, LSU-rRNA)"/>
    <property type="evidence" value="ECO:0007669"/>
    <property type="project" value="TreeGrafter"/>
</dbReference>